<keyword evidence="2" id="KW-1185">Reference proteome</keyword>
<evidence type="ECO:0000313" key="1">
    <source>
        <dbReference type="EMBL" id="OBZ70703.1"/>
    </source>
</evidence>
<dbReference type="EMBL" id="LUGG01000013">
    <property type="protein sequence ID" value="OBZ70703.1"/>
    <property type="molecule type" value="Genomic_DNA"/>
</dbReference>
<gene>
    <name evidence="1" type="ORF">A0H81_09318</name>
</gene>
<comment type="caution">
    <text evidence="1">The sequence shown here is derived from an EMBL/GenBank/DDBJ whole genome shotgun (WGS) entry which is preliminary data.</text>
</comment>
<organism evidence="1 2">
    <name type="scientific">Grifola frondosa</name>
    <name type="common">Maitake</name>
    <name type="synonym">Polyporus frondosus</name>
    <dbReference type="NCBI Taxonomy" id="5627"/>
    <lineage>
        <taxon>Eukaryota</taxon>
        <taxon>Fungi</taxon>
        <taxon>Dikarya</taxon>
        <taxon>Basidiomycota</taxon>
        <taxon>Agaricomycotina</taxon>
        <taxon>Agaricomycetes</taxon>
        <taxon>Polyporales</taxon>
        <taxon>Grifolaceae</taxon>
        <taxon>Grifola</taxon>
    </lineage>
</organism>
<accession>A0A1C7M166</accession>
<reference evidence="1 2" key="1">
    <citation type="submission" date="2016-03" db="EMBL/GenBank/DDBJ databases">
        <title>Whole genome sequencing of Grifola frondosa 9006-11.</title>
        <authorList>
            <person name="Min B."/>
            <person name="Park H."/>
            <person name="Kim J.-G."/>
            <person name="Cho H."/>
            <person name="Oh Y.-L."/>
            <person name="Kong W.-S."/>
            <person name="Choi I.-G."/>
        </authorList>
    </citation>
    <scope>NUCLEOTIDE SEQUENCE [LARGE SCALE GENOMIC DNA]</scope>
    <source>
        <strain evidence="1 2">9006-11</strain>
    </source>
</reference>
<dbReference type="Proteomes" id="UP000092993">
    <property type="component" value="Unassembled WGS sequence"/>
</dbReference>
<name>A0A1C7M166_GRIFR</name>
<evidence type="ECO:0000313" key="2">
    <source>
        <dbReference type="Proteomes" id="UP000092993"/>
    </source>
</evidence>
<proteinExistence type="predicted"/>
<dbReference type="AlphaFoldDB" id="A0A1C7M166"/>
<protein>
    <submittedName>
        <fullName evidence="1">Uncharacterized protein</fullName>
    </submittedName>
</protein>
<sequence length="67" mass="7453">MFKHSYRNQSFGGPPHVSFPSHCALGMMHSLLPLNYSEKSGSEIKTTVSTSYLNFVPHPIHPNGHLC</sequence>